<proteinExistence type="predicted"/>
<sequence>MANSQIKKTLVGISFSLLSWQALAVPIQWTDWIDGETTADGFVATGVITTETATIDVTYMNPQGIAFFQPSGGTDYWTPRDPTTSPYTSDVVDNIPTDTDIVALRYAGMQTLSFSDAIANPVFSYVSLNGNGYAFDQDFEILSFGNASDGNACGYWGCGTSYKNVVDLGGDVYEYQLLGTGEPHGTIRFTGAFDTVSWRSLSNEYWNGFTVGVEGTADEVFPEPDPEPDPTPVAEPGTFSAVALALLALIGLRRRAYPIH</sequence>
<name>A0ABS5ZCK3_9GAMM</name>
<gene>
    <name evidence="2" type="ORF">KCG35_12020</name>
</gene>
<accession>A0ABS5ZCK3</accession>
<evidence type="ECO:0000256" key="1">
    <source>
        <dbReference type="SAM" id="SignalP"/>
    </source>
</evidence>
<comment type="caution">
    <text evidence="2">The sequence shown here is derived from an EMBL/GenBank/DDBJ whole genome shotgun (WGS) entry which is preliminary data.</text>
</comment>
<dbReference type="EMBL" id="JAGSOY010000025">
    <property type="protein sequence ID" value="MBU2711789.1"/>
    <property type="molecule type" value="Genomic_DNA"/>
</dbReference>
<feature type="chain" id="PRO_5045994343" description="PEP-CTERM sorting domain-containing protein" evidence="1">
    <location>
        <begin position="25"/>
        <end position="260"/>
    </location>
</feature>
<dbReference type="RefSeq" id="WP_215819948.1">
    <property type="nucleotide sequence ID" value="NZ_JAGSOY010000025.1"/>
</dbReference>
<keyword evidence="3" id="KW-1185">Reference proteome</keyword>
<protein>
    <recommendedName>
        <fullName evidence="4">PEP-CTERM sorting domain-containing protein</fullName>
    </recommendedName>
</protein>
<organism evidence="2 3">
    <name type="scientific">Zooshikella harenae</name>
    <dbReference type="NCBI Taxonomy" id="2827238"/>
    <lineage>
        <taxon>Bacteria</taxon>
        <taxon>Pseudomonadati</taxon>
        <taxon>Pseudomonadota</taxon>
        <taxon>Gammaproteobacteria</taxon>
        <taxon>Oceanospirillales</taxon>
        <taxon>Zooshikellaceae</taxon>
        <taxon>Zooshikella</taxon>
    </lineage>
</organism>
<evidence type="ECO:0000313" key="3">
    <source>
        <dbReference type="Proteomes" id="UP000690515"/>
    </source>
</evidence>
<dbReference type="Proteomes" id="UP000690515">
    <property type="component" value="Unassembled WGS sequence"/>
</dbReference>
<reference evidence="2 3" key="1">
    <citation type="submission" date="2021-04" db="EMBL/GenBank/DDBJ databases">
        <authorList>
            <person name="Pira H."/>
            <person name="Risdian C."/>
            <person name="Wink J."/>
        </authorList>
    </citation>
    <scope>NUCLEOTIDE SEQUENCE [LARGE SCALE GENOMIC DNA]</scope>
    <source>
        <strain evidence="2 3">WH53</strain>
    </source>
</reference>
<keyword evidence="1" id="KW-0732">Signal</keyword>
<evidence type="ECO:0008006" key="4">
    <source>
        <dbReference type="Google" id="ProtNLM"/>
    </source>
</evidence>
<evidence type="ECO:0000313" key="2">
    <source>
        <dbReference type="EMBL" id="MBU2711789.1"/>
    </source>
</evidence>
<feature type="signal peptide" evidence="1">
    <location>
        <begin position="1"/>
        <end position="24"/>
    </location>
</feature>